<evidence type="ECO:0000313" key="2">
    <source>
        <dbReference type="EMBL" id="CAE6480315.1"/>
    </source>
</evidence>
<dbReference type="Proteomes" id="UP000663888">
    <property type="component" value="Unassembled WGS sequence"/>
</dbReference>
<feature type="chain" id="PRO_5036430425" description="Transmembrane protein" evidence="1">
    <location>
        <begin position="24"/>
        <end position="186"/>
    </location>
</feature>
<gene>
    <name evidence="2" type="ORF">RDB_LOCUS123654</name>
    <name evidence="3" type="ORF">RDB_LOCUS177386</name>
</gene>
<reference evidence="2" key="1">
    <citation type="submission" date="2021-01" db="EMBL/GenBank/DDBJ databases">
        <authorList>
            <person name="Kaushik A."/>
        </authorList>
    </citation>
    <scope>NUCLEOTIDE SEQUENCE</scope>
    <source>
        <strain evidence="2">AG4-R118</strain>
        <strain evidence="3">AG4-RS23</strain>
    </source>
</reference>
<sequence>MSTFYRFAGLAVVLISFGLLVSALPSPRAEDAAWVITGTDPVSLICADFLVKVKACLDVIAGCQDLVTLKVKILVFVSLCNACAADLLKIGVGVKITADAQASIVKCFAAFLILFVKVFADASVKFGLTVIVALCAQIDVCIKALLVTLNICIDGVLALIVKECAGAVTGVFVSLKLKLCLALFGF</sequence>
<evidence type="ECO:0000313" key="4">
    <source>
        <dbReference type="Proteomes" id="UP000663888"/>
    </source>
</evidence>
<keyword evidence="1" id="KW-0732">Signal</keyword>
<dbReference type="EMBL" id="CAJMWY010004461">
    <property type="protein sequence ID" value="CAE6532570.1"/>
    <property type="molecule type" value="Genomic_DNA"/>
</dbReference>
<dbReference type="AlphaFoldDB" id="A0A8H3H4C6"/>
<protein>
    <recommendedName>
        <fullName evidence="5">Transmembrane protein</fullName>
    </recommendedName>
</protein>
<dbReference type="Proteomes" id="UP000663861">
    <property type="component" value="Unassembled WGS sequence"/>
</dbReference>
<organism evidence="2 4">
    <name type="scientific">Rhizoctonia solani</name>
    <dbReference type="NCBI Taxonomy" id="456999"/>
    <lineage>
        <taxon>Eukaryota</taxon>
        <taxon>Fungi</taxon>
        <taxon>Dikarya</taxon>
        <taxon>Basidiomycota</taxon>
        <taxon>Agaricomycotina</taxon>
        <taxon>Agaricomycetes</taxon>
        <taxon>Cantharellales</taxon>
        <taxon>Ceratobasidiaceae</taxon>
        <taxon>Rhizoctonia</taxon>
    </lineage>
</organism>
<evidence type="ECO:0000256" key="1">
    <source>
        <dbReference type="SAM" id="SignalP"/>
    </source>
</evidence>
<comment type="caution">
    <text evidence="2">The sequence shown here is derived from an EMBL/GenBank/DDBJ whole genome shotgun (WGS) entry which is preliminary data.</text>
</comment>
<proteinExistence type="predicted"/>
<dbReference type="EMBL" id="CAJMWX010001311">
    <property type="protein sequence ID" value="CAE6480315.1"/>
    <property type="molecule type" value="Genomic_DNA"/>
</dbReference>
<evidence type="ECO:0000313" key="3">
    <source>
        <dbReference type="EMBL" id="CAE6532570.1"/>
    </source>
</evidence>
<name>A0A8H3H4C6_9AGAM</name>
<evidence type="ECO:0008006" key="5">
    <source>
        <dbReference type="Google" id="ProtNLM"/>
    </source>
</evidence>
<feature type="signal peptide" evidence="1">
    <location>
        <begin position="1"/>
        <end position="23"/>
    </location>
</feature>
<accession>A0A8H3H4C6</accession>